<reference evidence="1 2" key="1">
    <citation type="submission" date="2018-06" db="EMBL/GenBank/DDBJ databases">
        <title>Flavobacterium sp IMCC34762, genome.</title>
        <authorList>
            <person name="Joung Y."/>
            <person name="Cho J."/>
            <person name="Song J."/>
        </authorList>
    </citation>
    <scope>NUCLEOTIDE SEQUENCE [LARGE SCALE GENOMIC DNA]</scope>
    <source>
        <strain evidence="1 2">IMCC34762</strain>
    </source>
</reference>
<protein>
    <submittedName>
        <fullName evidence="1">Uncharacterized protein</fullName>
    </submittedName>
</protein>
<keyword evidence="2" id="KW-1185">Reference proteome</keyword>
<gene>
    <name evidence="1" type="ORF">DOS84_15195</name>
</gene>
<dbReference type="AlphaFoldDB" id="A0A2W7UGI4"/>
<name>A0A2W7UGI4_9FLAO</name>
<accession>A0A2W7UGI4</accession>
<dbReference type="Proteomes" id="UP000249177">
    <property type="component" value="Unassembled WGS sequence"/>
</dbReference>
<comment type="caution">
    <text evidence="1">The sequence shown here is derived from an EMBL/GenBank/DDBJ whole genome shotgun (WGS) entry which is preliminary data.</text>
</comment>
<evidence type="ECO:0000313" key="1">
    <source>
        <dbReference type="EMBL" id="PZX92465.1"/>
    </source>
</evidence>
<organism evidence="1 2">
    <name type="scientific">Flavobacterium aquariorum</name>
    <dbReference type="NCBI Taxonomy" id="2217670"/>
    <lineage>
        <taxon>Bacteria</taxon>
        <taxon>Pseudomonadati</taxon>
        <taxon>Bacteroidota</taxon>
        <taxon>Flavobacteriia</taxon>
        <taxon>Flavobacteriales</taxon>
        <taxon>Flavobacteriaceae</taxon>
        <taxon>Flavobacterium</taxon>
    </lineage>
</organism>
<evidence type="ECO:0000313" key="2">
    <source>
        <dbReference type="Proteomes" id="UP000249177"/>
    </source>
</evidence>
<sequence>MFLSYVKKVHHFLDTIILHLNLDYRDNLQTIFLQYNQNLCLPNPVIHP</sequence>
<dbReference type="EMBL" id="QKXH01000010">
    <property type="protein sequence ID" value="PZX92465.1"/>
    <property type="molecule type" value="Genomic_DNA"/>
</dbReference>
<proteinExistence type="predicted"/>